<comment type="subcellular location">
    <subcellularLocation>
        <location evidence="2 10">Nucleus</location>
    </subcellularLocation>
</comment>
<comment type="function">
    <text evidence="1 10">Transcription elongation factor implicated in the maintenance of proper chromatin structure in actively transcribed regions.</text>
</comment>
<organism evidence="11 12">
    <name type="scientific">Vairimorpha necatrix</name>
    <dbReference type="NCBI Taxonomy" id="6039"/>
    <lineage>
        <taxon>Eukaryota</taxon>
        <taxon>Fungi</taxon>
        <taxon>Fungi incertae sedis</taxon>
        <taxon>Microsporidia</taxon>
        <taxon>Nosematidae</taxon>
        <taxon>Vairimorpha</taxon>
    </lineage>
</organism>
<dbReference type="Pfam" id="PF05129">
    <property type="entry name" value="Zn_ribbon_Elf1"/>
    <property type="match status" value="1"/>
</dbReference>
<evidence type="ECO:0000313" key="12">
    <source>
        <dbReference type="Proteomes" id="UP001334084"/>
    </source>
</evidence>
<evidence type="ECO:0000256" key="7">
    <source>
        <dbReference type="ARBA" id="ARBA00023015"/>
    </source>
</evidence>
<dbReference type="InterPro" id="IPR038567">
    <property type="entry name" value="T_Elf1_sf"/>
</dbReference>
<dbReference type="InterPro" id="IPR007808">
    <property type="entry name" value="Elf1"/>
</dbReference>
<sequence>MGRKKVRRTKVKRNKRVQKIEKRFACPKCNQDAVVQCKVLKNQSKGHALCTICNAQFRCEANNLTNPIDIYSEWIDECNKN</sequence>
<keyword evidence="8 10" id="KW-0804">Transcription</keyword>
<dbReference type="GO" id="GO:0003746">
    <property type="term" value="F:translation elongation factor activity"/>
    <property type="evidence" value="ECO:0007669"/>
    <property type="project" value="UniProtKB-KW"/>
</dbReference>
<dbReference type="EMBL" id="CP142728">
    <property type="protein sequence ID" value="WUR02882.1"/>
    <property type="molecule type" value="Genomic_DNA"/>
</dbReference>
<comment type="similarity">
    <text evidence="3 10">Belongs to the ELOF1 family.</text>
</comment>
<dbReference type="FunFam" id="2.20.25.190:FF:000001">
    <property type="entry name" value="Transcription elongation factor 1 homolog"/>
    <property type="match status" value="1"/>
</dbReference>
<keyword evidence="11" id="KW-0648">Protein biosynthesis</keyword>
<dbReference type="GO" id="GO:0005634">
    <property type="term" value="C:nucleus"/>
    <property type="evidence" value="ECO:0007669"/>
    <property type="project" value="UniProtKB-SubCell"/>
</dbReference>
<dbReference type="AlphaFoldDB" id="A0AAX4JAG4"/>
<evidence type="ECO:0000256" key="2">
    <source>
        <dbReference type="ARBA" id="ARBA00004123"/>
    </source>
</evidence>
<evidence type="ECO:0000256" key="3">
    <source>
        <dbReference type="ARBA" id="ARBA00009730"/>
    </source>
</evidence>
<keyword evidence="4 10" id="KW-0479">Metal-binding</keyword>
<keyword evidence="12" id="KW-1185">Reference proteome</keyword>
<proteinExistence type="inferred from homology"/>
<keyword evidence="9 10" id="KW-0539">Nucleus</keyword>
<keyword evidence="7 10" id="KW-0805">Transcription regulation</keyword>
<keyword evidence="5 10" id="KW-0863">Zinc-finger</keyword>
<dbReference type="GO" id="GO:0000993">
    <property type="term" value="F:RNA polymerase II complex binding"/>
    <property type="evidence" value="ECO:0007669"/>
    <property type="project" value="TreeGrafter"/>
</dbReference>
<dbReference type="PANTHER" id="PTHR20934">
    <property type="entry name" value="TRANSCRIPTION ELONGATION FACTOR 1 HOMOLOG"/>
    <property type="match status" value="1"/>
</dbReference>
<protein>
    <recommendedName>
        <fullName evidence="10">Transcription elongation factor 1 homolog</fullName>
    </recommendedName>
</protein>
<keyword evidence="6 10" id="KW-0862">Zinc</keyword>
<gene>
    <name evidence="11" type="ORF">VNE69_03103</name>
</gene>
<dbReference type="KEGG" id="vnx:VNE69_03103"/>
<evidence type="ECO:0000256" key="4">
    <source>
        <dbReference type="ARBA" id="ARBA00022723"/>
    </source>
</evidence>
<dbReference type="GO" id="GO:0008270">
    <property type="term" value="F:zinc ion binding"/>
    <property type="evidence" value="ECO:0007669"/>
    <property type="project" value="UniProtKB-KW"/>
</dbReference>
<keyword evidence="11" id="KW-0251">Elongation factor</keyword>
<evidence type="ECO:0000256" key="6">
    <source>
        <dbReference type="ARBA" id="ARBA00022833"/>
    </source>
</evidence>
<evidence type="ECO:0000256" key="9">
    <source>
        <dbReference type="ARBA" id="ARBA00023242"/>
    </source>
</evidence>
<dbReference type="RefSeq" id="XP_065329027.1">
    <property type="nucleotide sequence ID" value="XM_065472955.1"/>
</dbReference>
<evidence type="ECO:0000256" key="8">
    <source>
        <dbReference type="ARBA" id="ARBA00023163"/>
    </source>
</evidence>
<reference evidence="11" key="1">
    <citation type="journal article" date="2024" name="BMC Genomics">
        <title>Functional annotation of a divergent genome using sequence and structure-based similarity.</title>
        <authorList>
            <person name="Svedberg D."/>
            <person name="Winiger R.R."/>
            <person name="Berg A."/>
            <person name="Sharma H."/>
            <person name="Tellgren-Roth C."/>
            <person name="Debrunner-Vossbrinck B.A."/>
            <person name="Vossbrinck C.R."/>
            <person name="Barandun J."/>
        </authorList>
    </citation>
    <scope>NUCLEOTIDE SEQUENCE</scope>
    <source>
        <strain evidence="11">Illinois isolate</strain>
    </source>
</reference>
<evidence type="ECO:0000256" key="10">
    <source>
        <dbReference type="RuleBase" id="RU364033"/>
    </source>
</evidence>
<accession>A0AAX4JAG4</accession>
<evidence type="ECO:0000256" key="1">
    <source>
        <dbReference type="ARBA" id="ARBA00003357"/>
    </source>
</evidence>
<name>A0AAX4JAG4_9MICR</name>
<evidence type="ECO:0000313" key="11">
    <source>
        <dbReference type="EMBL" id="WUR02882.1"/>
    </source>
</evidence>
<dbReference type="PANTHER" id="PTHR20934:SF0">
    <property type="entry name" value="TRANSCRIPTION ELONGATION FACTOR 1 HOMOLOG"/>
    <property type="match status" value="1"/>
</dbReference>
<dbReference type="GeneID" id="90540699"/>
<evidence type="ECO:0000256" key="5">
    <source>
        <dbReference type="ARBA" id="ARBA00022771"/>
    </source>
</evidence>
<dbReference type="Gene3D" id="2.20.25.190">
    <property type="match status" value="1"/>
</dbReference>
<dbReference type="Proteomes" id="UP001334084">
    <property type="component" value="Chromosome 3"/>
</dbReference>
<dbReference type="SUPFAM" id="SSF57783">
    <property type="entry name" value="Zinc beta-ribbon"/>
    <property type="match status" value="1"/>
</dbReference>
<dbReference type="GO" id="GO:0006368">
    <property type="term" value="P:transcription elongation by RNA polymerase II"/>
    <property type="evidence" value="ECO:0007669"/>
    <property type="project" value="TreeGrafter"/>
</dbReference>